<dbReference type="AlphaFoldDB" id="A0A287ABS1"/>
<sequence>MNDVAITKEGGASDAGEYIKTWLPQYFLPKNDTPSSATRSGCRTWSSGSLPSTTSLAQCQLMKTKQSQPNTIICCLQWTMAIQHIFHVEMSKEWKEWTTTIQMVADELKQQGEEMMDFQSGCPSQVSAPRMPRRSCSTISSPASCGRMCTRRSSAHLLSLRSHLRQTLGTLTRSSQPR</sequence>
<dbReference type="InParanoid" id="A0A287ABS1"/>
<dbReference type="STRING" id="9823.ENSSSCP00000041260"/>
<reference evidence="1" key="2">
    <citation type="journal article" date="2020" name="Gigascience">
        <title>An improved pig reference genome sequence to enable pig genetics and genomics research.</title>
        <authorList>
            <person name="Warr A."/>
            <person name="Affara N."/>
            <person name="Aken B."/>
            <person name="Beiki H."/>
            <person name="Bickhart D.M."/>
            <person name="Billis K."/>
            <person name="Chow W."/>
            <person name="Eory L."/>
            <person name="Finlayson H.A."/>
            <person name="Flicek P."/>
            <person name="Giron C.G."/>
            <person name="Griffin D.K."/>
            <person name="Hall R."/>
            <person name="Hannum G."/>
            <person name="Hourlier T."/>
            <person name="Howe K."/>
            <person name="Hume D.A."/>
            <person name="Izuogu O."/>
            <person name="Kim K."/>
            <person name="Koren S."/>
            <person name="Liu H."/>
            <person name="Manchanda N."/>
            <person name="Martin F.J."/>
            <person name="Nonneman D.J."/>
            <person name="O'Connor R.E."/>
            <person name="Phillippy A.M."/>
            <person name="Rohrer G.A."/>
            <person name="Rosen B.D."/>
            <person name="Rund L.A."/>
            <person name="Sargent C.A."/>
            <person name="Schook L.B."/>
            <person name="Schroeder S.G."/>
            <person name="Schwartz A.S."/>
            <person name="Skinner B.M."/>
            <person name="Talbot R."/>
            <person name="Tseng E."/>
            <person name="Tuggle C.K."/>
            <person name="Watson M."/>
            <person name="Smith T.P.L."/>
            <person name="Archibald A.L."/>
        </authorList>
    </citation>
    <scope>NUCLEOTIDE SEQUENCE [LARGE SCALE GENOMIC DNA]</scope>
    <source>
        <strain evidence="1">Duroc</strain>
    </source>
</reference>
<name>A0A287ABS1_PIG</name>
<accession>A0A287ABS1</accession>
<dbReference type="Gene3D" id="2.30.29.30">
    <property type="entry name" value="Pleckstrin-homology domain (PH domain)/Phosphotyrosine-binding domain (PTB)"/>
    <property type="match status" value="1"/>
</dbReference>
<keyword evidence="2" id="KW-1185">Reference proteome</keyword>
<reference evidence="1" key="3">
    <citation type="submission" date="2025-08" db="UniProtKB">
        <authorList>
            <consortium name="Ensembl"/>
        </authorList>
    </citation>
    <scope>IDENTIFICATION</scope>
</reference>
<reference evidence="1" key="4">
    <citation type="submission" date="2025-09" db="UniProtKB">
        <authorList>
            <consortium name="Ensembl"/>
        </authorList>
    </citation>
    <scope>IDENTIFICATION</scope>
</reference>
<evidence type="ECO:0000313" key="1">
    <source>
        <dbReference type="Ensembl" id="ENSSSCP00000041260.2"/>
    </source>
</evidence>
<dbReference type="Proteomes" id="UP000008227">
    <property type="component" value="Chromosome X"/>
</dbReference>
<reference evidence="2" key="1">
    <citation type="submission" date="2009-11" db="EMBL/GenBank/DDBJ databases">
        <authorList>
            <consortium name="Porcine genome sequencing project"/>
        </authorList>
    </citation>
    <scope>NUCLEOTIDE SEQUENCE [LARGE SCALE GENOMIC DNA]</scope>
    <source>
        <strain evidence="2">Duroc</strain>
    </source>
</reference>
<protein>
    <submittedName>
        <fullName evidence="1">Uncharacterized protein</fullName>
    </submittedName>
</protein>
<evidence type="ECO:0000313" key="2">
    <source>
        <dbReference type="Proteomes" id="UP000008227"/>
    </source>
</evidence>
<dbReference type="GeneTree" id="ENSGT00940000158752"/>
<dbReference type="Ensembl" id="ENSSSCT00000049607.2">
    <property type="protein sequence ID" value="ENSSSCP00000041260.2"/>
    <property type="gene ID" value="ENSSSCG00000031428.2"/>
</dbReference>
<dbReference type="InterPro" id="IPR011993">
    <property type="entry name" value="PH-like_dom_sf"/>
</dbReference>
<dbReference type="SMR" id="A0A287ABS1"/>
<organism evidence="1 2">
    <name type="scientific">Sus scrofa</name>
    <name type="common">Pig</name>
    <dbReference type="NCBI Taxonomy" id="9823"/>
    <lineage>
        <taxon>Eukaryota</taxon>
        <taxon>Metazoa</taxon>
        <taxon>Chordata</taxon>
        <taxon>Craniata</taxon>
        <taxon>Vertebrata</taxon>
        <taxon>Euteleostomi</taxon>
        <taxon>Mammalia</taxon>
        <taxon>Eutheria</taxon>
        <taxon>Laurasiatheria</taxon>
        <taxon>Artiodactyla</taxon>
        <taxon>Suina</taxon>
        <taxon>Suidae</taxon>
        <taxon>Sus</taxon>
    </lineage>
</organism>
<proteinExistence type="predicted"/>